<dbReference type="AlphaFoldDB" id="A0A420DM77"/>
<feature type="transmembrane region" description="Helical" evidence="6">
    <location>
        <begin position="270"/>
        <end position="293"/>
    </location>
</feature>
<evidence type="ECO:0000256" key="1">
    <source>
        <dbReference type="ARBA" id="ARBA00004651"/>
    </source>
</evidence>
<dbReference type="PANTHER" id="PTHR30250:SF26">
    <property type="entry name" value="PSMA PROTEIN"/>
    <property type="match status" value="1"/>
</dbReference>
<evidence type="ECO:0000256" key="2">
    <source>
        <dbReference type="ARBA" id="ARBA00022475"/>
    </source>
</evidence>
<feature type="transmembrane region" description="Helical" evidence="6">
    <location>
        <begin position="314"/>
        <end position="335"/>
    </location>
</feature>
<feature type="transmembrane region" description="Helical" evidence="6">
    <location>
        <begin position="91"/>
        <end position="113"/>
    </location>
</feature>
<feature type="transmembrane region" description="Helical" evidence="6">
    <location>
        <begin position="12"/>
        <end position="28"/>
    </location>
</feature>
<dbReference type="Proteomes" id="UP000284892">
    <property type="component" value="Unassembled WGS sequence"/>
</dbReference>
<proteinExistence type="predicted"/>
<evidence type="ECO:0000256" key="3">
    <source>
        <dbReference type="ARBA" id="ARBA00022692"/>
    </source>
</evidence>
<keyword evidence="5 6" id="KW-0472">Membrane</keyword>
<feature type="transmembrane region" description="Helical" evidence="6">
    <location>
        <begin position="469"/>
        <end position="491"/>
    </location>
</feature>
<feature type="transmembrane region" description="Helical" evidence="6">
    <location>
        <begin position="155"/>
        <end position="176"/>
    </location>
</feature>
<reference evidence="7 8" key="1">
    <citation type="submission" date="2018-09" db="EMBL/GenBank/DDBJ databases">
        <title>Genomic Encyclopedia of Archaeal and Bacterial Type Strains, Phase II (KMG-II): from individual species to whole genera.</title>
        <authorList>
            <person name="Goeker M."/>
        </authorList>
    </citation>
    <scope>NUCLEOTIDE SEQUENCE [LARGE SCALE GENOMIC DNA]</scope>
    <source>
        <strain evidence="7 8">DSM 26283</strain>
    </source>
</reference>
<feature type="transmembrane region" description="Helical" evidence="6">
    <location>
        <begin position="386"/>
        <end position="416"/>
    </location>
</feature>
<feature type="transmembrane region" description="Helical" evidence="6">
    <location>
        <begin position="182"/>
        <end position="202"/>
    </location>
</feature>
<keyword evidence="8" id="KW-1185">Reference proteome</keyword>
<feature type="transmembrane region" description="Helical" evidence="6">
    <location>
        <begin position="239"/>
        <end position="258"/>
    </location>
</feature>
<dbReference type="RefSeq" id="WP_120200627.1">
    <property type="nucleotide sequence ID" value="NZ_RAQJ01000002.1"/>
</dbReference>
<feature type="transmembrane region" description="Helical" evidence="6">
    <location>
        <begin position="437"/>
        <end position="454"/>
    </location>
</feature>
<dbReference type="GO" id="GO:0005886">
    <property type="term" value="C:plasma membrane"/>
    <property type="evidence" value="ECO:0007669"/>
    <property type="project" value="UniProtKB-SubCell"/>
</dbReference>
<feature type="transmembrane region" description="Helical" evidence="6">
    <location>
        <begin position="119"/>
        <end position="143"/>
    </location>
</feature>
<name>A0A420DM77_9FLAO</name>
<evidence type="ECO:0000313" key="7">
    <source>
        <dbReference type="EMBL" id="RKE95311.1"/>
    </source>
</evidence>
<evidence type="ECO:0008006" key="9">
    <source>
        <dbReference type="Google" id="ProtNLM"/>
    </source>
</evidence>
<sequence>MSRVSKSIKNAKVGLFFYAITIFVAFFSRKIFLDYLGADFVGLISVLQSILGFLNLVELGIGTAIGYALYKPIFDGNQKEINQLIQYFGNLYRKIGLIILLLSLLVSFFFPIFFSDVPFSLTLIYFAFFTFVTSTLLGYFLNYHLTLFQADQKEYLISQYFQTAGIFKSLLQIILIYFYSNYYLWITIELVFAFVTAIIIRWRVKKIYPWLKVNLSSEAKHIKYPKILVKIKQIIVHKISFFVLTGTDQILIYIFVNLESVAFFSNYQLIFNYLIAFVHKGFGGTQASIGNLLAENNFKNTKKVFWEMMAIRHFFGGFLFMTIYLLIGFFINIWIGEQFILSEDILLLMCANAYISQSRKPVDDFINGYGLFADTWAPITEMLLNLAVSIILGMYLGITGILLGTFISTFFIVVLWKPYYLYSQGFKKAVWEYWKGFIKLIISFVFTFLLIQYLTQNIINSEPTNYFDWTLYAIKISISVLAIYVSILYLLNQGFRNFVKRIIAMILK</sequence>
<comment type="subcellular location">
    <subcellularLocation>
        <location evidence="1">Cell membrane</location>
        <topology evidence="1">Multi-pass membrane protein</topology>
    </subcellularLocation>
</comment>
<evidence type="ECO:0000256" key="4">
    <source>
        <dbReference type="ARBA" id="ARBA00022989"/>
    </source>
</evidence>
<organism evidence="7 8">
    <name type="scientific">Ichthyenterobacterium magnum</name>
    <dbReference type="NCBI Taxonomy" id="1230530"/>
    <lineage>
        <taxon>Bacteria</taxon>
        <taxon>Pseudomonadati</taxon>
        <taxon>Bacteroidota</taxon>
        <taxon>Flavobacteriia</taxon>
        <taxon>Flavobacteriales</taxon>
        <taxon>Flavobacteriaceae</taxon>
        <taxon>Ichthyenterobacterium</taxon>
    </lineage>
</organism>
<evidence type="ECO:0000313" key="8">
    <source>
        <dbReference type="Proteomes" id="UP000284892"/>
    </source>
</evidence>
<protein>
    <recommendedName>
        <fullName evidence="9">O-antigen/teichoic acid export membrane protein</fullName>
    </recommendedName>
</protein>
<keyword evidence="3 6" id="KW-0812">Transmembrane</keyword>
<dbReference type="EMBL" id="RAQJ01000002">
    <property type="protein sequence ID" value="RKE95311.1"/>
    <property type="molecule type" value="Genomic_DNA"/>
</dbReference>
<gene>
    <name evidence="7" type="ORF">BXY80_1498</name>
</gene>
<evidence type="ECO:0000256" key="5">
    <source>
        <dbReference type="ARBA" id="ARBA00023136"/>
    </source>
</evidence>
<dbReference type="InterPro" id="IPR050833">
    <property type="entry name" value="Poly_Biosynth_Transport"/>
</dbReference>
<comment type="caution">
    <text evidence="7">The sequence shown here is derived from an EMBL/GenBank/DDBJ whole genome shotgun (WGS) entry which is preliminary data.</text>
</comment>
<keyword evidence="4 6" id="KW-1133">Transmembrane helix</keyword>
<keyword evidence="2" id="KW-1003">Cell membrane</keyword>
<accession>A0A420DM77</accession>
<evidence type="ECO:0000256" key="6">
    <source>
        <dbReference type="SAM" id="Phobius"/>
    </source>
</evidence>
<feature type="transmembrane region" description="Helical" evidence="6">
    <location>
        <begin position="40"/>
        <end position="70"/>
    </location>
</feature>
<dbReference type="PANTHER" id="PTHR30250">
    <property type="entry name" value="PST FAMILY PREDICTED COLANIC ACID TRANSPORTER"/>
    <property type="match status" value="1"/>
</dbReference>
<dbReference type="OrthoDB" id="8609648at2"/>